<feature type="compositionally biased region" description="Polar residues" evidence="5">
    <location>
        <begin position="123"/>
        <end position="153"/>
    </location>
</feature>
<dbReference type="GO" id="GO:0051301">
    <property type="term" value="P:cell division"/>
    <property type="evidence" value="ECO:0007669"/>
    <property type="project" value="UniProtKB-KW"/>
</dbReference>
<name>A0A9P6MS98_9FUNG</name>
<dbReference type="Gene3D" id="1.10.8.60">
    <property type="match status" value="1"/>
</dbReference>
<dbReference type="InterPro" id="IPR054425">
    <property type="entry name" value="Cdc6_ORC1-like_ATPase_lid"/>
</dbReference>
<gene>
    <name evidence="8" type="primary">CDC6_1</name>
    <name evidence="8" type="ORF">BGZ80_001012</name>
</gene>
<dbReference type="InterPro" id="IPR003593">
    <property type="entry name" value="AAA+_ATPase"/>
</dbReference>
<evidence type="ECO:0000313" key="9">
    <source>
        <dbReference type="Proteomes" id="UP000703661"/>
    </source>
</evidence>
<dbReference type="SUPFAM" id="SSF52540">
    <property type="entry name" value="P-loop containing nucleoside triphosphate hydrolases"/>
    <property type="match status" value="1"/>
</dbReference>
<dbReference type="FunFam" id="3.40.50.300:FF:000547">
    <property type="entry name" value="Cell division control protein"/>
    <property type="match status" value="1"/>
</dbReference>
<dbReference type="InterPro" id="IPR049945">
    <property type="entry name" value="AAA_22"/>
</dbReference>
<evidence type="ECO:0000256" key="4">
    <source>
        <dbReference type="ARBA" id="ARBA00023306"/>
    </source>
</evidence>
<dbReference type="GO" id="GO:0006270">
    <property type="term" value="P:DNA replication initiation"/>
    <property type="evidence" value="ECO:0007669"/>
    <property type="project" value="InterPro"/>
</dbReference>
<feature type="region of interest" description="Disordered" evidence="5">
    <location>
        <begin position="45"/>
        <end position="153"/>
    </location>
</feature>
<dbReference type="Pfam" id="PF22606">
    <property type="entry name" value="Cdc6-ORC-like_ATPase_lid"/>
    <property type="match status" value="1"/>
</dbReference>
<dbReference type="Proteomes" id="UP000703661">
    <property type="component" value="Unassembled WGS sequence"/>
</dbReference>
<dbReference type="InterPro" id="IPR036388">
    <property type="entry name" value="WH-like_DNA-bd_sf"/>
</dbReference>
<dbReference type="InterPro" id="IPR027417">
    <property type="entry name" value="P-loop_NTPase"/>
</dbReference>
<feature type="compositionally biased region" description="Polar residues" evidence="5">
    <location>
        <begin position="88"/>
        <end position="99"/>
    </location>
</feature>
<dbReference type="Gene3D" id="1.10.10.10">
    <property type="entry name" value="Winged helix-like DNA-binding domain superfamily/Winged helix DNA-binding domain"/>
    <property type="match status" value="1"/>
</dbReference>
<comment type="caution">
    <text evidence="8">The sequence shown here is derived from an EMBL/GenBank/DDBJ whole genome shotgun (WGS) entry which is preliminary data.</text>
</comment>
<evidence type="ECO:0000256" key="3">
    <source>
        <dbReference type="ARBA" id="ARBA00022705"/>
    </source>
</evidence>
<dbReference type="Gene3D" id="3.40.50.300">
    <property type="entry name" value="P-loop containing nucleotide triphosphate hydrolases"/>
    <property type="match status" value="1"/>
</dbReference>
<keyword evidence="9" id="KW-1185">Reference proteome</keyword>
<dbReference type="Pfam" id="PF09079">
    <property type="entry name" value="WHD_Cdc6"/>
    <property type="match status" value="1"/>
</dbReference>
<dbReference type="InterPro" id="IPR015163">
    <property type="entry name" value="Cdc6_C"/>
</dbReference>
<dbReference type="GO" id="GO:0003688">
    <property type="term" value="F:DNA replication origin binding"/>
    <property type="evidence" value="ECO:0007669"/>
    <property type="project" value="TreeGrafter"/>
</dbReference>
<dbReference type="GO" id="GO:0033314">
    <property type="term" value="P:mitotic DNA replication checkpoint signaling"/>
    <property type="evidence" value="ECO:0007669"/>
    <property type="project" value="TreeGrafter"/>
</dbReference>
<evidence type="ECO:0000256" key="2">
    <source>
        <dbReference type="ARBA" id="ARBA00022618"/>
    </source>
</evidence>
<dbReference type="InterPro" id="IPR050311">
    <property type="entry name" value="ORC1/CDC6"/>
</dbReference>
<keyword evidence="3" id="KW-0235">DNA replication</keyword>
<organism evidence="8 9">
    <name type="scientific">Entomortierella chlamydospora</name>
    <dbReference type="NCBI Taxonomy" id="101097"/>
    <lineage>
        <taxon>Eukaryota</taxon>
        <taxon>Fungi</taxon>
        <taxon>Fungi incertae sedis</taxon>
        <taxon>Mucoromycota</taxon>
        <taxon>Mortierellomycotina</taxon>
        <taxon>Mortierellomycetes</taxon>
        <taxon>Mortierellales</taxon>
        <taxon>Mortierellaceae</taxon>
        <taxon>Entomortierella</taxon>
    </lineage>
</organism>
<dbReference type="GO" id="GO:0005634">
    <property type="term" value="C:nucleus"/>
    <property type="evidence" value="ECO:0007669"/>
    <property type="project" value="UniProtKB-SubCell"/>
</dbReference>
<sequence length="734" mass="80737">MSANFLRKRAIVFSDDEGEDVEAWPASPSKRRSRIIFQKQLLMDKNTIAPPDFGNLDDQSTKDEDEKDTQDETEPAKTHVPKTRTETLKPTATEASLETITPPRTPTRRNTRQHAALSVNIPDVTSMSSTPKKGSGLSTPMTPTKSNNQSTGLTPAMNKLMRSSKENSSPKVAVTTAVKGKKLVKELQDENVIEKEGAKIPGYSTPKRLQRTKSQLGTTDASSAVSCKAVSSGATNNTKVSAASVPTTLGFYQDAKTLFRRTTEPHRLVGRDAERETIRTFCQDHILIPKSGSLYISGQPGTGKTALLKEIMRDMEPEMNNVKHDIKTVTINCMSIKDPKLVYQKLLEEIGYVVESKDKEAVIKTLESLFLESNKKKTLYVVILDEVDQLLTKDQEILYKLFQWSSTEGSNITLFGIANALDMTDRFLPRLKARNCEPQLLNFNPYQVAEIRAIIMDRLFSLEGDGKDGKDGKDDTGKPRVVPLMQRPAIELCARKVAAATGDLRKALDICRQTIEMVELEAKKKERLEKQSQQQRGTNSPLTEIRLANLENQAAGNADRLLLSRRQSSPFTDLSPAGSGTGSSAAATAVTTLQDAPKVTVEHVKKALASAFGSPVVQKMKGLNVHQKIVLVVLVTKIQNGKTADCEVGKVFDHYTSTCRSSNKIGAVNRGEYQDLINMLEANGLITFSKAKEERLRKIGLVPQESEVLEAIKGQDILDTIVSKLSLNVAVAGL</sequence>
<keyword evidence="2" id="KW-0132">Cell division</keyword>
<evidence type="ECO:0000259" key="7">
    <source>
        <dbReference type="SMART" id="SM01074"/>
    </source>
</evidence>
<dbReference type="GO" id="GO:0016887">
    <property type="term" value="F:ATP hydrolysis activity"/>
    <property type="evidence" value="ECO:0007669"/>
    <property type="project" value="InterPro"/>
</dbReference>
<comment type="similarity">
    <text evidence="1">Belongs to the CDC6/cdc18 family.</text>
</comment>
<dbReference type="EMBL" id="JAAAID010001223">
    <property type="protein sequence ID" value="KAG0011024.1"/>
    <property type="molecule type" value="Genomic_DNA"/>
</dbReference>
<dbReference type="PANTHER" id="PTHR10763:SF26">
    <property type="entry name" value="CELL DIVISION CONTROL PROTEIN 6 HOMOLOG"/>
    <property type="match status" value="1"/>
</dbReference>
<dbReference type="InterPro" id="IPR036390">
    <property type="entry name" value="WH_DNA-bd_sf"/>
</dbReference>
<reference evidence="8" key="1">
    <citation type="journal article" date="2020" name="Fungal Divers.">
        <title>Resolving the Mortierellaceae phylogeny through synthesis of multi-gene phylogenetics and phylogenomics.</title>
        <authorList>
            <person name="Vandepol N."/>
            <person name="Liber J."/>
            <person name="Desiro A."/>
            <person name="Na H."/>
            <person name="Kennedy M."/>
            <person name="Barry K."/>
            <person name="Grigoriev I.V."/>
            <person name="Miller A.N."/>
            <person name="O'Donnell K."/>
            <person name="Stajich J.E."/>
            <person name="Bonito G."/>
        </authorList>
    </citation>
    <scope>NUCLEOTIDE SEQUENCE</scope>
    <source>
        <strain evidence="8">NRRL 2769</strain>
    </source>
</reference>
<dbReference type="PANTHER" id="PTHR10763">
    <property type="entry name" value="CELL DIVISION CONTROL PROTEIN 6-RELATED"/>
    <property type="match status" value="1"/>
</dbReference>
<feature type="domain" description="Cdc6 C-terminal" evidence="7">
    <location>
        <begin position="631"/>
        <end position="712"/>
    </location>
</feature>
<protein>
    <submittedName>
        <fullName evidence="8">AAA ATPase</fullName>
    </submittedName>
</protein>
<dbReference type="SMART" id="SM01074">
    <property type="entry name" value="Cdc6_C"/>
    <property type="match status" value="1"/>
</dbReference>
<evidence type="ECO:0000256" key="5">
    <source>
        <dbReference type="SAM" id="MobiDB-lite"/>
    </source>
</evidence>
<dbReference type="OrthoDB" id="1926878at2759"/>
<dbReference type="AlphaFoldDB" id="A0A9P6MS98"/>
<evidence type="ECO:0000259" key="6">
    <source>
        <dbReference type="SMART" id="SM00382"/>
    </source>
</evidence>
<dbReference type="Pfam" id="PF13401">
    <property type="entry name" value="AAA_22"/>
    <property type="match status" value="1"/>
</dbReference>
<dbReference type="CDD" id="cd00009">
    <property type="entry name" value="AAA"/>
    <property type="match status" value="1"/>
</dbReference>
<keyword evidence="4" id="KW-0131">Cell cycle</keyword>
<evidence type="ECO:0000313" key="8">
    <source>
        <dbReference type="EMBL" id="KAG0011024.1"/>
    </source>
</evidence>
<proteinExistence type="inferred from homology"/>
<dbReference type="SMART" id="SM00382">
    <property type="entry name" value="AAA"/>
    <property type="match status" value="1"/>
</dbReference>
<evidence type="ECO:0000256" key="1">
    <source>
        <dbReference type="ARBA" id="ARBA00006184"/>
    </source>
</evidence>
<feature type="domain" description="AAA+ ATPase" evidence="6">
    <location>
        <begin position="290"/>
        <end position="437"/>
    </location>
</feature>
<dbReference type="SUPFAM" id="SSF46785">
    <property type="entry name" value="Winged helix' DNA-binding domain"/>
    <property type="match status" value="1"/>
</dbReference>
<accession>A0A9P6MS98</accession>